<feature type="compositionally biased region" description="Polar residues" evidence="1">
    <location>
        <begin position="314"/>
        <end position="336"/>
    </location>
</feature>
<dbReference type="OrthoDB" id="2386201at2759"/>
<dbReference type="PANTHER" id="PTHR28122:SF1">
    <property type="entry name" value="E3 UBIQUITIN-PROTEIN LIGASE SUBSTRATE RECEPTOR MMS22"/>
    <property type="match status" value="1"/>
</dbReference>
<dbReference type="InterPro" id="IPR019021">
    <property type="entry name" value="Mms22"/>
</dbReference>
<keyword evidence="3" id="KW-1185">Reference proteome</keyword>
<feature type="region of interest" description="Disordered" evidence="1">
    <location>
        <begin position="1"/>
        <end position="52"/>
    </location>
</feature>
<reference evidence="2 3" key="1">
    <citation type="submission" date="2017-10" db="EMBL/GenBank/DDBJ databases">
        <title>Development of genomic resources for the powdery mildew, Erysiphe pulchra.</title>
        <authorList>
            <person name="Wadl P.A."/>
            <person name="Mack B.M."/>
            <person name="Moore G."/>
            <person name="Beltz S.B."/>
        </authorList>
    </citation>
    <scope>NUCLEOTIDE SEQUENCE [LARGE SCALE GENOMIC DNA]</scope>
    <source>
        <strain evidence="2">Cflorida</strain>
    </source>
</reference>
<accession>A0A2S4PQT4</accession>
<feature type="region of interest" description="Disordered" evidence="1">
    <location>
        <begin position="231"/>
        <end position="250"/>
    </location>
</feature>
<feature type="region of interest" description="Disordered" evidence="1">
    <location>
        <begin position="513"/>
        <end position="533"/>
    </location>
</feature>
<gene>
    <name evidence="2" type="ORF">EPUL_003124</name>
</gene>
<dbReference type="EMBL" id="PEDP01001039">
    <property type="protein sequence ID" value="POS84391.1"/>
    <property type="molecule type" value="Genomic_DNA"/>
</dbReference>
<protein>
    <submittedName>
        <fullName evidence="2">Uncharacterized protein</fullName>
    </submittedName>
</protein>
<feature type="compositionally biased region" description="Low complexity" evidence="1">
    <location>
        <begin position="435"/>
        <end position="451"/>
    </location>
</feature>
<organism evidence="2 3">
    <name type="scientific">Erysiphe pulchra</name>
    <dbReference type="NCBI Taxonomy" id="225359"/>
    <lineage>
        <taxon>Eukaryota</taxon>
        <taxon>Fungi</taxon>
        <taxon>Dikarya</taxon>
        <taxon>Ascomycota</taxon>
        <taxon>Pezizomycotina</taxon>
        <taxon>Leotiomycetes</taxon>
        <taxon>Erysiphales</taxon>
        <taxon>Erysiphaceae</taxon>
        <taxon>Erysiphe</taxon>
    </lineage>
</organism>
<evidence type="ECO:0000313" key="2">
    <source>
        <dbReference type="EMBL" id="POS84391.1"/>
    </source>
</evidence>
<evidence type="ECO:0000256" key="1">
    <source>
        <dbReference type="SAM" id="MobiDB-lite"/>
    </source>
</evidence>
<feature type="compositionally biased region" description="Polar residues" evidence="1">
    <location>
        <begin position="231"/>
        <end position="242"/>
    </location>
</feature>
<feature type="compositionally biased region" description="Basic and acidic residues" evidence="1">
    <location>
        <begin position="37"/>
        <end position="51"/>
    </location>
</feature>
<feature type="region of interest" description="Disordered" evidence="1">
    <location>
        <begin position="571"/>
        <end position="600"/>
    </location>
</feature>
<feature type="compositionally biased region" description="Polar residues" evidence="1">
    <location>
        <begin position="959"/>
        <end position="969"/>
    </location>
</feature>
<feature type="region of interest" description="Disordered" evidence="1">
    <location>
        <begin position="419"/>
        <end position="455"/>
    </location>
</feature>
<dbReference type="Pfam" id="PF09462">
    <property type="entry name" value="Mus7"/>
    <property type="match status" value="1"/>
</dbReference>
<evidence type="ECO:0000313" key="3">
    <source>
        <dbReference type="Proteomes" id="UP000237438"/>
    </source>
</evidence>
<feature type="region of interest" description="Disordered" evidence="1">
    <location>
        <begin position="301"/>
        <end position="336"/>
    </location>
</feature>
<dbReference type="GO" id="GO:0005634">
    <property type="term" value="C:nucleus"/>
    <property type="evidence" value="ECO:0007669"/>
    <property type="project" value="InterPro"/>
</dbReference>
<dbReference type="STRING" id="225359.A0A2S4PQT4"/>
<sequence length="2250" mass="258004">MTNWKEDGFVPDSDDDFSIDCDEKTSPGGYENEIQDNEFRASQKEYSRSGNEETWGVDLNVEKNIASLTPRKFPANNSSSGDFEEGNINEFSFPEHESWISKYSTGLAIQESTKDVFITQPNVIINKETPRPEDCEESPNTPINAREGIASTLFSSPSYSKVFKAPKIFWEDVENEEDIIAVADPKTDLCMQDEVSKSYVQISSPSSSILSSPPSTLPEYFDFEGTNLPVPSTTRQNSQNGLDANRFTPPRLGEHKIYHESDYPMKRALRQRNLIQLHPYVVEQEKYRQTLKSRGMIPLRIVQSQDHRNHRSRNSLSPSYHSTEDYSQQNRDNSTSQVNDQAFNTVTSLCSTDTLGHLNNINSSIDLDTHRESHLKDDESFPDMNTLIRERNHQSPTLKRIYGKSNMSTEPHQRFFNLPNLSSPSVTYVSNGRDSNSQISAAQSSPNSQSNEQHLPSLPRITSISSLDSNPSLIADNESEIGIISDLTTFTTQAPSSSRPLKQVSAEHNLDFDVDDPFISDPKEASPVKSDSDESMIIRQVSRKIRGVLPASHLRLDAPSKTQKLYRTTRNDHNISPKSNLPRKGIALPKSRNHSQNHNSLSSGLKFLAENSDFEANESDESDGYIVNGILREEDSMEIINLSLDSNKIDLAEEEDIIDKMLPTRSRKSLHKTKNKNSKYNAGGLERQTRITAHLKRPCEGGDRSKRFTKRVKSNNFNHVNRKSQHRAPNIPQLSIVDVIDSAHELPTFIRIAARTARSRRSQGRHSPSRKFIRLSTIDDTQDVQAILTDWKGGKIVSRIGSRMSKSAKENLVNQPCEISSIKNFYNRSSSKENSGSNLHLRKISIKDVNFQQSMDDFITSEQMTRVNNTFPNQQSRRRELIKRNKVIYNSSIRPAQLESSDHKFLKNSSAAFKILKKKLDLLYANSLRHPVERSNLQLNRFLHSNEVTDTINRERPDSQNYGTHQISLPSHVRQKKRPPKRLSASAGRYRQPSDPLVLESLIDKSGQKISDDGKLYGLGKLGTKYPIHFGIFPLQSGIFFHYSTFIGSGRLKDVLEPNLHLSTQSRENFSLKVGEKVFSWCSWNETSASEIGVCFDLLSEYFLGAQLSNSSTPEAKDLIVFALNYAQQNKLFNGNLDQHNFLQRMIQVLQEFSSRIKIALTPTVTGLEEKTFVLVMSSILTFHLLQLARANNKASSLKFELEDLLIEITSQCASILLLDGLESVRKLYDNLQYHSYRKAGISSKQISIEGWVIIIKVLSAAGIPRGSFWDVLNNQLQLKKVGNLSDATEMEKLWYSMHSLLPLCEFDNLGRIVSGQRQTVSFDNWSIPQHLVKRVLSLYSSNPRQSSGFNEYLRSLLIRCHYLMVEWGWWKSSSFIGSIFDFFASQNLSHIRNEEVYHSPSFLEKLDTDPSLGVEPEDCCFHIFLKIVALQFLHLRQINDVKSIRNLGPRLLPNHDRHYPKEEDIYQRDLASLRNHHDLLCTLFWSMPPEQRPSITLIQDLVIADCSHREACMINLQSWENLTRFLVTSALNSNLYQPFKKWQSIFFSGVYKQFLGAEKEVRQQAEEIYQKSGNLMSEHRISEVLLTNKRNMIAIMCRCIQVMGNTIKAIKCDLMLKQALNFVDVLSKAMNPYLHTEDHFSNSLLTEIIQVLMYSIDQSEKLYQSVSNESMCNNLISEDSQDSIDMNNWSHLEMISLLETLLNCLRPVIKLRINESSSKVSKESINLRLVDCWGRLICTITQNEAQKFQSNLILEANTVFQNRKSCSSVNHYWPLFIAKLLCNGKSLDELKFPGFDIGLEWLLSMVDVEVTSMPKISLTLQLHQKGYYLCKRPDLHKLDRGQILRIVIRDMSNLLTESSIEVTVGLKRKHAQRYFSDILGEVMNFMQQTLESLDPSSDRHRTYLSFTRSVITNIKRYASDFRSLTKFFIHPSAHYWPDEADPNLYAAGIVSYCVRLGQQPEKTSFELFYYLHSGWMNALITNRLNEYTKYITKGMKCKEFTQFMLVDFIPAILEVGFRMNGWLICSTFLPTISYRIRRLMDSSGPNSSWAFEQFLNILKIIFNGTIDHLQKFPTNDDIRGAHPEHRGILAVTYQFWMQNASTMRQYIENYPQITQIITEVTNPLSSFIYKTLESFEIDYKNTTTPQHFFSSSLLITSKFENLSTGKYHDKFIDFLSHEILDCWQFSSSPPFRVIIRTRSREFSPEFMFPYTLKEVLYGELPVYLNLFECLDRSIKLKKQPNSLIEQLVF</sequence>
<proteinExistence type="predicted"/>
<dbReference type="GO" id="GO:0000724">
    <property type="term" value="P:double-strand break repair via homologous recombination"/>
    <property type="evidence" value="ECO:0007669"/>
    <property type="project" value="TreeGrafter"/>
</dbReference>
<comment type="caution">
    <text evidence="2">The sequence shown here is derived from an EMBL/GenBank/DDBJ whole genome shotgun (WGS) entry which is preliminary data.</text>
</comment>
<dbReference type="GO" id="GO:0035361">
    <property type="term" value="C:Cul8-RING ubiquitin ligase complex"/>
    <property type="evidence" value="ECO:0007669"/>
    <property type="project" value="TreeGrafter"/>
</dbReference>
<dbReference type="GO" id="GO:0031297">
    <property type="term" value="P:replication fork processing"/>
    <property type="evidence" value="ECO:0007669"/>
    <property type="project" value="InterPro"/>
</dbReference>
<feature type="region of interest" description="Disordered" evidence="1">
    <location>
        <begin position="953"/>
        <end position="989"/>
    </location>
</feature>
<feature type="compositionally biased region" description="Polar residues" evidence="1">
    <location>
        <begin position="419"/>
        <end position="434"/>
    </location>
</feature>
<name>A0A2S4PQT4_9PEZI</name>
<feature type="compositionally biased region" description="Basic and acidic residues" evidence="1">
    <location>
        <begin position="521"/>
        <end position="532"/>
    </location>
</feature>
<dbReference type="Proteomes" id="UP000237438">
    <property type="component" value="Unassembled WGS sequence"/>
</dbReference>
<dbReference type="PANTHER" id="PTHR28122">
    <property type="entry name" value="E3 UBIQUITIN-PROTEIN LIGASE SUBSTRATE RECEPTOR MMS22"/>
    <property type="match status" value="1"/>
</dbReference>